<dbReference type="CDD" id="cd06225">
    <property type="entry name" value="HAMP"/>
    <property type="match status" value="1"/>
</dbReference>
<dbReference type="InterPro" id="IPR004089">
    <property type="entry name" value="MCPsignal_dom"/>
</dbReference>
<dbReference type="PANTHER" id="PTHR32089:SF112">
    <property type="entry name" value="LYSOZYME-LIKE PROTEIN-RELATED"/>
    <property type="match status" value="1"/>
</dbReference>
<dbReference type="OrthoDB" id="7317960at2"/>
<keyword evidence="2" id="KW-1003">Cell membrane</keyword>
<sequence>MTTKPHQEANAFANLRTATKVYTGFGVTLCLLVGLGGVSWVGLRASEDAMHKYSTQSRIAMLVAEADTDMSDAFTAAQEFMATGSTAAADRFHATAVHFRGLLADAAGRMSNPDNRRLVAEVGELENRFSQGFDRLVALRTEREALTASVVNTAGADIRRLLSETVRLEKEGGNLDRTVAAAELSEQFLLVRVLVARFVAETKPEDLARIRKDLTALRGAAETTLAALPDGAAKAKLGEIAGKLPAYATGVDRIAELSDQLRAVNHEALEQVGKSVNDKIGAIRKNAATAQNTLQAAADSAVASAQSLGALVSGVAVALGLLLAWLISRAITRPLGGITRAMGRLAQGDLGVEVAGDTRRDEIGELARALQVFKTNTQEMRRLEAEQEASKHRAEAERRRAMLSLADNFECTVKGIVDTVASAATGMRSAATALSATAAQASERSTMVAAASEEASVNVQTVASASEQLSASINEIGFQVENSTRIAEKAVVDAEGASETIRKLVTAAEQIGQVVELISGIAAQTNLLALNATIEAARAGEAGKGFAVVASEVKALATQTARATDEIQAKVQEIQGATGGARTAIASIGQTITRMSEIATTIASAVEEQGAATRDIASSVSQAAQGTDEVSSNIVGVTNAVHQTGSAASEVRTTSEALAVEAERLRREVGTFIATVRSA</sequence>
<dbReference type="Proteomes" id="UP000280346">
    <property type="component" value="Unassembled WGS sequence"/>
</dbReference>
<keyword evidence="3 5" id="KW-0807">Transducer</keyword>
<evidence type="ECO:0000259" key="11">
    <source>
        <dbReference type="PROSITE" id="PS51753"/>
    </source>
</evidence>
<comment type="caution">
    <text evidence="12">The sequence shown here is derived from an EMBL/GenBank/DDBJ whole genome shotgun (WGS) entry which is preliminary data.</text>
</comment>
<dbReference type="RefSeq" id="WP_127000879.1">
    <property type="nucleotide sequence ID" value="NZ_JBNPXW010000014.1"/>
</dbReference>
<evidence type="ECO:0000259" key="9">
    <source>
        <dbReference type="PROSITE" id="PS50192"/>
    </source>
</evidence>
<gene>
    <name evidence="12" type="ORF">EJ913_19375</name>
</gene>
<feature type="transmembrane region" description="Helical" evidence="7">
    <location>
        <begin position="21"/>
        <end position="43"/>
    </location>
</feature>
<feature type="domain" description="Methyl-accepting transducer" evidence="8">
    <location>
        <begin position="423"/>
        <end position="659"/>
    </location>
</feature>
<dbReference type="InterPro" id="IPR032255">
    <property type="entry name" value="HBM"/>
</dbReference>
<feature type="domain" description="HAMP" evidence="10">
    <location>
        <begin position="329"/>
        <end position="382"/>
    </location>
</feature>
<evidence type="ECO:0000256" key="7">
    <source>
        <dbReference type="SAM" id="Phobius"/>
    </source>
</evidence>
<dbReference type="InterPro" id="IPR003660">
    <property type="entry name" value="HAMP_dom"/>
</dbReference>
<keyword evidence="2" id="KW-0997">Cell inner membrane</keyword>
<accession>A0A433J5H9</accession>
<keyword evidence="7" id="KW-1133">Transmembrane helix</keyword>
<dbReference type="SMART" id="SM00283">
    <property type="entry name" value="MA"/>
    <property type="match status" value="1"/>
</dbReference>
<dbReference type="PROSITE" id="PS50885">
    <property type="entry name" value="HAMP"/>
    <property type="match status" value="1"/>
</dbReference>
<evidence type="ECO:0000259" key="10">
    <source>
        <dbReference type="PROSITE" id="PS50885"/>
    </source>
</evidence>
<evidence type="ECO:0000256" key="1">
    <source>
        <dbReference type="ARBA" id="ARBA00004429"/>
    </source>
</evidence>
<feature type="coiled-coil region" evidence="6">
    <location>
        <begin position="366"/>
        <end position="400"/>
    </location>
</feature>
<evidence type="ECO:0000256" key="2">
    <source>
        <dbReference type="ARBA" id="ARBA00022519"/>
    </source>
</evidence>
<dbReference type="GO" id="GO:0007165">
    <property type="term" value="P:signal transduction"/>
    <property type="evidence" value="ECO:0007669"/>
    <property type="project" value="UniProtKB-KW"/>
</dbReference>
<organism evidence="12 13">
    <name type="scientific">Azospirillum doebereinerae</name>
    <dbReference type="NCBI Taxonomy" id="92933"/>
    <lineage>
        <taxon>Bacteria</taxon>
        <taxon>Pseudomonadati</taxon>
        <taxon>Pseudomonadota</taxon>
        <taxon>Alphaproteobacteria</taxon>
        <taxon>Rhodospirillales</taxon>
        <taxon>Azospirillaceae</taxon>
        <taxon>Azospirillum</taxon>
    </lineage>
</organism>
<dbReference type="EMBL" id="RZIJ01000016">
    <property type="protein sequence ID" value="RUQ67831.1"/>
    <property type="molecule type" value="Genomic_DNA"/>
</dbReference>
<proteinExistence type="inferred from homology"/>
<evidence type="ECO:0000256" key="3">
    <source>
        <dbReference type="ARBA" id="ARBA00023224"/>
    </source>
</evidence>
<keyword evidence="7" id="KW-0472">Membrane</keyword>
<feature type="domain" description="T-SNARE coiled-coil homology" evidence="9">
    <location>
        <begin position="585"/>
        <end position="637"/>
    </location>
</feature>
<keyword evidence="6" id="KW-0175">Coiled coil</keyword>
<dbReference type="PROSITE" id="PS50192">
    <property type="entry name" value="T_SNARE"/>
    <property type="match status" value="1"/>
</dbReference>
<dbReference type="PROSITE" id="PS51753">
    <property type="entry name" value="HBM"/>
    <property type="match status" value="1"/>
</dbReference>
<dbReference type="Pfam" id="PF00015">
    <property type="entry name" value="MCPsignal"/>
    <property type="match status" value="1"/>
</dbReference>
<evidence type="ECO:0000256" key="4">
    <source>
        <dbReference type="ARBA" id="ARBA00029447"/>
    </source>
</evidence>
<dbReference type="SMART" id="SM00304">
    <property type="entry name" value="HAMP"/>
    <property type="match status" value="1"/>
</dbReference>
<dbReference type="GO" id="GO:0005886">
    <property type="term" value="C:plasma membrane"/>
    <property type="evidence" value="ECO:0007669"/>
    <property type="project" value="UniProtKB-SubCell"/>
</dbReference>
<dbReference type="PROSITE" id="PS50111">
    <property type="entry name" value="CHEMOTAXIS_TRANSDUC_2"/>
    <property type="match status" value="1"/>
</dbReference>
<evidence type="ECO:0000313" key="12">
    <source>
        <dbReference type="EMBL" id="RUQ67831.1"/>
    </source>
</evidence>
<feature type="domain" description="HBM" evidence="11">
    <location>
        <begin position="55"/>
        <end position="295"/>
    </location>
</feature>
<evidence type="ECO:0000313" key="13">
    <source>
        <dbReference type="Proteomes" id="UP000280346"/>
    </source>
</evidence>
<dbReference type="Pfam" id="PF00672">
    <property type="entry name" value="HAMP"/>
    <property type="match status" value="1"/>
</dbReference>
<dbReference type="SMART" id="SM01358">
    <property type="entry name" value="HBM"/>
    <property type="match status" value="1"/>
</dbReference>
<evidence type="ECO:0000259" key="8">
    <source>
        <dbReference type="PROSITE" id="PS50111"/>
    </source>
</evidence>
<dbReference type="SUPFAM" id="SSF58104">
    <property type="entry name" value="Methyl-accepting chemotaxis protein (MCP) signaling domain"/>
    <property type="match status" value="1"/>
</dbReference>
<keyword evidence="7" id="KW-0812">Transmembrane</keyword>
<name>A0A433J5H9_9PROT</name>
<evidence type="ECO:0000256" key="6">
    <source>
        <dbReference type="SAM" id="Coils"/>
    </source>
</evidence>
<dbReference type="Gene3D" id="6.10.340.10">
    <property type="match status" value="1"/>
</dbReference>
<dbReference type="AlphaFoldDB" id="A0A433J5H9"/>
<evidence type="ECO:0000256" key="5">
    <source>
        <dbReference type="PROSITE-ProRule" id="PRU00284"/>
    </source>
</evidence>
<dbReference type="Gene3D" id="1.20.1440.210">
    <property type="match status" value="1"/>
</dbReference>
<dbReference type="PANTHER" id="PTHR32089">
    <property type="entry name" value="METHYL-ACCEPTING CHEMOTAXIS PROTEIN MCPB"/>
    <property type="match status" value="1"/>
</dbReference>
<keyword evidence="13" id="KW-1185">Reference proteome</keyword>
<reference evidence="12 13" key="1">
    <citation type="submission" date="2018-12" db="EMBL/GenBank/DDBJ databases">
        <authorList>
            <person name="Yang Y."/>
        </authorList>
    </citation>
    <scope>NUCLEOTIDE SEQUENCE [LARGE SCALE GENOMIC DNA]</scope>
    <source>
        <strain evidence="12 13">GSF71</strain>
    </source>
</reference>
<protein>
    <submittedName>
        <fullName evidence="12">Methyl-accepting chemotaxis protein</fullName>
    </submittedName>
</protein>
<dbReference type="Gene3D" id="1.10.287.950">
    <property type="entry name" value="Methyl-accepting chemotaxis protein"/>
    <property type="match status" value="1"/>
</dbReference>
<comment type="similarity">
    <text evidence="4">Belongs to the methyl-accepting chemotaxis (MCP) protein family.</text>
</comment>
<comment type="subcellular location">
    <subcellularLocation>
        <location evidence="1">Cell inner membrane</location>
        <topology evidence="1">Multi-pass membrane protein</topology>
    </subcellularLocation>
</comment>
<dbReference type="InterPro" id="IPR000727">
    <property type="entry name" value="T_SNARE_dom"/>
</dbReference>